<evidence type="ECO:0000313" key="2">
    <source>
        <dbReference type="Proteomes" id="UP000010471"/>
    </source>
</evidence>
<protein>
    <recommendedName>
        <fullName evidence="3">Catalase</fullName>
    </recommendedName>
</protein>
<dbReference type="Gene3D" id="2.40.180.10">
    <property type="entry name" value="Catalase core domain"/>
    <property type="match status" value="1"/>
</dbReference>
<keyword evidence="2" id="KW-1185">Reference proteome</keyword>
<dbReference type="STRING" id="1173027.Mic7113_3622"/>
<dbReference type="KEGG" id="mic:Mic7113_3622"/>
<sequence length="399" mass="46108">MIQKLFTEYPEQDERKYYDLLVEQVKTRMDNLYKDKERALRDTHTKSHAAVKGTLEIFDIDEEVIKRELNKHASLTSSQLNAISIKQGLLSLPKQYPVWLRFANGRFQVENDYVSDTRSMAVKVMGVEGERLEQSYESKTQDIIVHNSEFFFVKSIRDYYGFFSAVVESDEATKKWLFKHPRQFLALIKGTSQFPKSLLTQKYWSSSASALGLKPNFDASKTSLVPVEYPAVIKYAFTPVSSQPPHDRIPFQSRPGIPKLPFFDRAKALGLAPNQPDNYYRDDLIQSLAKPDAEYCWDFGIQFQTSPNMSIDDTTITWKESESPFFTVGRLTVKHQIINFEKQYDFCENLRFSPWNGLAVHRPVGCINRLRGIVYPVVASYRYQKQGLVHNEPTGNETF</sequence>
<dbReference type="OrthoDB" id="336698at2"/>
<evidence type="ECO:0008006" key="3">
    <source>
        <dbReference type="Google" id="ProtNLM"/>
    </source>
</evidence>
<dbReference type="PROSITE" id="PS51402">
    <property type="entry name" value="CATALASE_3"/>
    <property type="match status" value="1"/>
</dbReference>
<dbReference type="HOGENOM" id="CLU_046417_0_0_3"/>
<dbReference type="GO" id="GO:0006979">
    <property type="term" value="P:response to oxidative stress"/>
    <property type="evidence" value="ECO:0007669"/>
    <property type="project" value="InterPro"/>
</dbReference>
<dbReference type="SUPFAM" id="SSF56634">
    <property type="entry name" value="Heme-dependent catalase-like"/>
    <property type="match status" value="1"/>
</dbReference>
<dbReference type="InterPro" id="IPR020835">
    <property type="entry name" value="Catalase_sf"/>
</dbReference>
<gene>
    <name evidence="1" type="ORF">Mic7113_3622</name>
</gene>
<dbReference type="EMBL" id="CP003630">
    <property type="protein sequence ID" value="AFZ19346.1"/>
    <property type="molecule type" value="Genomic_DNA"/>
</dbReference>
<dbReference type="eggNOG" id="COG0753">
    <property type="taxonomic scope" value="Bacteria"/>
</dbReference>
<evidence type="ECO:0000313" key="1">
    <source>
        <dbReference type="EMBL" id="AFZ19346.1"/>
    </source>
</evidence>
<proteinExistence type="predicted"/>
<organism evidence="1 2">
    <name type="scientific">Allocoleopsis franciscana PCC 7113</name>
    <dbReference type="NCBI Taxonomy" id="1173027"/>
    <lineage>
        <taxon>Bacteria</taxon>
        <taxon>Bacillati</taxon>
        <taxon>Cyanobacteriota</taxon>
        <taxon>Cyanophyceae</taxon>
        <taxon>Coleofasciculales</taxon>
        <taxon>Coleofasciculaceae</taxon>
        <taxon>Allocoleopsis</taxon>
        <taxon>Allocoleopsis franciscana</taxon>
    </lineage>
</organism>
<dbReference type="AlphaFoldDB" id="K9WHR2"/>
<reference evidence="1" key="1">
    <citation type="submission" date="2012-06" db="EMBL/GenBank/DDBJ databases">
        <title>Finished chromosome of genome of Microcoleus sp. PCC 7113.</title>
        <authorList>
            <consortium name="US DOE Joint Genome Institute"/>
            <person name="Gugger M."/>
            <person name="Coursin T."/>
            <person name="Rippka R."/>
            <person name="Tandeau De Marsac N."/>
            <person name="Huntemann M."/>
            <person name="Wei C.-L."/>
            <person name="Han J."/>
            <person name="Detter J.C."/>
            <person name="Han C."/>
            <person name="Tapia R."/>
            <person name="Chen A."/>
            <person name="Kyrpides N."/>
            <person name="Mavromatis K."/>
            <person name="Markowitz V."/>
            <person name="Szeto E."/>
            <person name="Ivanova N."/>
            <person name="Pagani I."/>
            <person name="Pati A."/>
            <person name="Goodwin L."/>
            <person name="Nordberg H.P."/>
            <person name="Cantor M.N."/>
            <person name="Hua S.X."/>
            <person name="Woyke T."/>
            <person name="Kerfeld C.A."/>
        </authorList>
    </citation>
    <scope>NUCLEOTIDE SEQUENCE [LARGE SCALE GENOMIC DNA]</scope>
    <source>
        <strain evidence="1">PCC 7113</strain>
    </source>
</reference>
<dbReference type="Proteomes" id="UP000010471">
    <property type="component" value="Chromosome"/>
</dbReference>
<dbReference type="PATRIC" id="fig|1173027.3.peg.3985"/>
<dbReference type="RefSeq" id="WP_015183487.1">
    <property type="nucleotide sequence ID" value="NC_019738.1"/>
</dbReference>
<dbReference type="GO" id="GO:0020037">
    <property type="term" value="F:heme binding"/>
    <property type="evidence" value="ECO:0007669"/>
    <property type="project" value="InterPro"/>
</dbReference>
<accession>K9WHR2</accession>
<name>K9WHR2_9CYAN</name>
<dbReference type="InterPro" id="IPR018028">
    <property type="entry name" value="Catalase"/>
</dbReference>
<dbReference type="GO" id="GO:0004096">
    <property type="term" value="F:catalase activity"/>
    <property type="evidence" value="ECO:0007669"/>
    <property type="project" value="InterPro"/>
</dbReference>